<evidence type="ECO:0000256" key="6">
    <source>
        <dbReference type="SAM" id="Phobius"/>
    </source>
</evidence>
<sequence>MLAILKLTFRKPSSPRRWLRFAAVLAVVTVLWCLSISAMAQSNIAGYQFSFLNEIDHKFSGFKAEWGRVVKDYAQRLFWLLVSIDFGWTTVTYVLDKLEFADILKSLIKKVMTICFFWQLLKMSDTYIPTIIGMFKSAGIDAGKAAAKTDPSAVTPDGIVSTGYDAAMAAFEAMMRLGVLEKIAVVIPITVLSLIIFLSFLFVAAQLLIIQIESYIAIGGGVILLGFGGSRWTTDMATKYLQYAVATGIKLMVLYMIVGAGQTLFDNLRIDTAHLFDTTLVAMGEAVVYAYLAISVPQIASAMMSGSPSLTAGGMLGAAMTVGAAAAGVGGAAMSGAMGTAKGAAGAAAGATGLAKALGAGLNSGLDLGKSGTALAAHTLGEVGGHGLGLAKGAVGDAIKGAKTAFAQKVDGSMGGKIASSIEASRGSGAAGIPVPPSAPPNAPAAQGGADAAQTGSNESDGGAGAQQDAADSNATSADSSSAAPPPAATASASGSKNAPPPANGGTSLQNRIRDLQGYVPNDAAHPASVRIDAKHAGN</sequence>
<dbReference type="InterPro" id="IPR007688">
    <property type="entry name" value="Conjugal_tfr_TrbL/VirB6"/>
</dbReference>
<proteinExistence type="predicted"/>
<dbReference type="Pfam" id="PF04610">
    <property type="entry name" value="TrbL"/>
    <property type="match status" value="1"/>
</dbReference>
<dbReference type="GO" id="GO:0030255">
    <property type="term" value="P:protein secretion by the type IV secretion system"/>
    <property type="evidence" value="ECO:0007669"/>
    <property type="project" value="InterPro"/>
</dbReference>
<feature type="transmembrane region" description="Helical" evidence="6">
    <location>
        <begin position="183"/>
        <end position="202"/>
    </location>
</feature>
<evidence type="ECO:0000313" key="7">
    <source>
        <dbReference type="EMBL" id="CAB3755831.1"/>
    </source>
</evidence>
<feature type="transmembrane region" description="Helical" evidence="6">
    <location>
        <begin position="280"/>
        <end position="300"/>
    </location>
</feature>
<accession>A0A6J5DRB2</accession>
<dbReference type="InterPro" id="IPR014150">
    <property type="entry name" value="Conjugal_tfr_TrbL"/>
</dbReference>
<evidence type="ECO:0000256" key="2">
    <source>
        <dbReference type="ARBA" id="ARBA00022692"/>
    </source>
</evidence>
<evidence type="ECO:0000256" key="1">
    <source>
        <dbReference type="ARBA" id="ARBA00004141"/>
    </source>
</evidence>
<dbReference type="EMBL" id="CADIKH010000011">
    <property type="protein sequence ID" value="CAB3755831.1"/>
    <property type="molecule type" value="Genomic_DNA"/>
</dbReference>
<feature type="compositionally biased region" description="Low complexity" evidence="5">
    <location>
        <begin position="466"/>
        <end position="494"/>
    </location>
</feature>
<dbReference type="NCBIfam" id="TIGR02783">
    <property type="entry name" value="TrbL_P"/>
    <property type="match status" value="1"/>
</dbReference>
<evidence type="ECO:0000256" key="5">
    <source>
        <dbReference type="SAM" id="MobiDB-lite"/>
    </source>
</evidence>
<reference evidence="7 8" key="1">
    <citation type="submission" date="2020-04" db="EMBL/GenBank/DDBJ databases">
        <authorList>
            <person name="De Canck E."/>
        </authorList>
    </citation>
    <scope>NUCLEOTIDE SEQUENCE [LARGE SCALE GENOMIC DNA]</scope>
    <source>
        <strain evidence="7 8">LMG 29542</strain>
    </source>
</reference>
<feature type="transmembrane region" description="Helical" evidence="6">
    <location>
        <begin position="77"/>
        <end position="95"/>
    </location>
</feature>
<evidence type="ECO:0000256" key="4">
    <source>
        <dbReference type="ARBA" id="ARBA00023136"/>
    </source>
</evidence>
<keyword evidence="3 6" id="KW-1133">Transmembrane helix</keyword>
<gene>
    <name evidence="7" type="ORF">LMG29542_02707</name>
</gene>
<protein>
    <recommendedName>
        <fullName evidence="9">P-type conjugative transfer protein TrbL</fullName>
    </recommendedName>
</protein>
<evidence type="ECO:0000313" key="8">
    <source>
        <dbReference type="Proteomes" id="UP000494363"/>
    </source>
</evidence>
<feature type="transmembrane region" description="Helical" evidence="6">
    <location>
        <begin position="208"/>
        <end position="228"/>
    </location>
</feature>
<dbReference type="GO" id="GO:0016020">
    <property type="term" value="C:membrane"/>
    <property type="evidence" value="ECO:0007669"/>
    <property type="project" value="UniProtKB-SubCell"/>
</dbReference>
<comment type="subcellular location">
    <subcellularLocation>
        <location evidence="1">Membrane</location>
        <topology evidence="1">Multi-pass membrane protein</topology>
    </subcellularLocation>
</comment>
<feature type="transmembrane region" description="Helical" evidence="6">
    <location>
        <begin position="312"/>
        <end position="334"/>
    </location>
</feature>
<name>A0A6J5DRB2_9BURK</name>
<keyword evidence="8" id="KW-1185">Reference proteome</keyword>
<organism evidence="7 8">
    <name type="scientific">Paraburkholderia humisilvae</name>
    <dbReference type="NCBI Taxonomy" id="627669"/>
    <lineage>
        <taxon>Bacteria</taxon>
        <taxon>Pseudomonadati</taxon>
        <taxon>Pseudomonadota</taxon>
        <taxon>Betaproteobacteria</taxon>
        <taxon>Burkholderiales</taxon>
        <taxon>Burkholderiaceae</taxon>
        <taxon>Paraburkholderia</taxon>
    </lineage>
</organism>
<dbReference type="Proteomes" id="UP000494363">
    <property type="component" value="Unassembled WGS sequence"/>
</dbReference>
<feature type="transmembrane region" description="Helical" evidence="6">
    <location>
        <begin position="240"/>
        <end position="260"/>
    </location>
</feature>
<evidence type="ECO:0000256" key="3">
    <source>
        <dbReference type="ARBA" id="ARBA00022989"/>
    </source>
</evidence>
<keyword evidence="2 6" id="KW-0812">Transmembrane</keyword>
<feature type="compositionally biased region" description="Pro residues" evidence="5">
    <location>
        <begin position="434"/>
        <end position="443"/>
    </location>
</feature>
<feature type="region of interest" description="Disordered" evidence="5">
    <location>
        <begin position="427"/>
        <end position="539"/>
    </location>
</feature>
<keyword evidence="4 6" id="KW-0472">Membrane</keyword>
<dbReference type="AlphaFoldDB" id="A0A6J5DRB2"/>
<feature type="compositionally biased region" description="Low complexity" evidence="5">
    <location>
        <begin position="444"/>
        <end position="456"/>
    </location>
</feature>
<evidence type="ECO:0008006" key="9">
    <source>
        <dbReference type="Google" id="ProtNLM"/>
    </source>
</evidence>